<reference evidence="1" key="2">
    <citation type="submission" date="2022-01" db="EMBL/GenBank/DDBJ databases">
        <authorList>
            <person name="Yamashiro T."/>
            <person name="Shiraishi A."/>
            <person name="Satake H."/>
            <person name="Nakayama K."/>
        </authorList>
    </citation>
    <scope>NUCLEOTIDE SEQUENCE</scope>
</reference>
<dbReference type="Proteomes" id="UP001151760">
    <property type="component" value="Unassembled WGS sequence"/>
</dbReference>
<evidence type="ECO:0000313" key="1">
    <source>
        <dbReference type="EMBL" id="GJT81692.1"/>
    </source>
</evidence>
<dbReference type="EMBL" id="BQNB010019102">
    <property type="protein sequence ID" value="GJT81692.1"/>
    <property type="molecule type" value="Genomic_DNA"/>
</dbReference>
<evidence type="ECO:0000313" key="2">
    <source>
        <dbReference type="Proteomes" id="UP001151760"/>
    </source>
</evidence>
<accession>A0ABQ5H1C8</accession>
<comment type="caution">
    <text evidence="1">The sequence shown here is derived from an EMBL/GenBank/DDBJ whole genome shotgun (WGS) entry which is preliminary data.</text>
</comment>
<name>A0ABQ5H1C8_9ASTR</name>
<protein>
    <submittedName>
        <fullName evidence="1">Uncharacterized protein</fullName>
    </submittedName>
</protein>
<sequence length="96" mass="9886">MFEVSTILEDDSAELVFGGANGLVKVSLSNSAASSFGSTFVEMIESDPGALAYLRLSLGHGTSIGITVVVRICPGGTAMADVSLEEEEEGTVFLPS</sequence>
<reference evidence="1" key="1">
    <citation type="journal article" date="2022" name="Int. J. Mol. Sci.">
        <title>Draft Genome of Tanacetum Coccineum: Genomic Comparison of Closely Related Tanacetum-Family Plants.</title>
        <authorList>
            <person name="Yamashiro T."/>
            <person name="Shiraishi A."/>
            <person name="Nakayama K."/>
            <person name="Satake H."/>
        </authorList>
    </citation>
    <scope>NUCLEOTIDE SEQUENCE</scope>
</reference>
<organism evidence="1 2">
    <name type="scientific">Tanacetum coccineum</name>
    <dbReference type="NCBI Taxonomy" id="301880"/>
    <lineage>
        <taxon>Eukaryota</taxon>
        <taxon>Viridiplantae</taxon>
        <taxon>Streptophyta</taxon>
        <taxon>Embryophyta</taxon>
        <taxon>Tracheophyta</taxon>
        <taxon>Spermatophyta</taxon>
        <taxon>Magnoliopsida</taxon>
        <taxon>eudicotyledons</taxon>
        <taxon>Gunneridae</taxon>
        <taxon>Pentapetalae</taxon>
        <taxon>asterids</taxon>
        <taxon>campanulids</taxon>
        <taxon>Asterales</taxon>
        <taxon>Asteraceae</taxon>
        <taxon>Asteroideae</taxon>
        <taxon>Anthemideae</taxon>
        <taxon>Anthemidinae</taxon>
        <taxon>Tanacetum</taxon>
    </lineage>
</organism>
<gene>
    <name evidence="1" type="ORF">Tco_1056034</name>
</gene>
<proteinExistence type="predicted"/>
<keyword evidence="2" id="KW-1185">Reference proteome</keyword>